<organism evidence="3 4">
    <name type="scientific">Litorivivens lipolytica</name>
    <dbReference type="NCBI Taxonomy" id="1524264"/>
    <lineage>
        <taxon>Bacteria</taxon>
        <taxon>Pseudomonadati</taxon>
        <taxon>Pseudomonadota</taxon>
        <taxon>Gammaproteobacteria</taxon>
        <taxon>Litorivivens</taxon>
    </lineage>
</organism>
<dbReference type="InterPro" id="IPR004045">
    <property type="entry name" value="Glutathione_S-Trfase_N"/>
</dbReference>
<proteinExistence type="predicted"/>
<dbReference type="PROSITE" id="PS50405">
    <property type="entry name" value="GST_CTER"/>
    <property type="match status" value="1"/>
</dbReference>
<dbReference type="Gene3D" id="1.20.1050.10">
    <property type="match status" value="1"/>
</dbReference>
<reference evidence="3 4" key="1">
    <citation type="submission" date="2020-08" db="EMBL/GenBank/DDBJ databases">
        <title>Genomic Encyclopedia of Type Strains, Phase III (KMG-III): the genomes of soil and plant-associated and newly described type strains.</title>
        <authorList>
            <person name="Whitman W."/>
        </authorList>
    </citation>
    <scope>NUCLEOTIDE SEQUENCE [LARGE SCALE GENOMIC DNA]</scope>
    <source>
        <strain evidence="3 4">CECT 8654</strain>
    </source>
</reference>
<comment type="caution">
    <text evidence="3">The sequence shown here is derived from an EMBL/GenBank/DDBJ whole genome shotgun (WGS) entry which is preliminary data.</text>
</comment>
<protein>
    <submittedName>
        <fullName evidence="3">Glutathione S-transferase</fullName>
    </submittedName>
</protein>
<dbReference type="InterPro" id="IPR040079">
    <property type="entry name" value="Glutathione_S-Trfase"/>
</dbReference>
<dbReference type="InterPro" id="IPR050983">
    <property type="entry name" value="GST_Omega/HSP26"/>
</dbReference>
<name>A0A7W4W5S6_9GAMM</name>
<keyword evidence="3" id="KW-0808">Transferase</keyword>
<dbReference type="Gene3D" id="3.40.30.10">
    <property type="entry name" value="Glutaredoxin"/>
    <property type="match status" value="1"/>
</dbReference>
<evidence type="ECO:0000313" key="4">
    <source>
        <dbReference type="Proteomes" id="UP000537130"/>
    </source>
</evidence>
<dbReference type="CDD" id="cd00570">
    <property type="entry name" value="GST_N_family"/>
    <property type="match status" value="1"/>
</dbReference>
<dbReference type="AlphaFoldDB" id="A0A7W4W5S6"/>
<evidence type="ECO:0000313" key="3">
    <source>
        <dbReference type="EMBL" id="MBB3047950.1"/>
    </source>
</evidence>
<dbReference type="SUPFAM" id="SSF52833">
    <property type="entry name" value="Thioredoxin-like"/>
    <property type="match status" value="1"/>
</dbReference>
<evidence type="ECO:0000259" key="1">
    <source>
        <dbReference type="PROSITE" id="PS50404"/>
    </source>
</evidence>
<dbReference type="GO" id="GO:0005737">
    <property type="term" value="C:cytoplasm"/>
    <property type="evidence" value="ECO:0007669"/>
    <property type="project" value="TreeGrafter"/>
</dbReference>
<dbReference type="SFLD" id="SFLDG00358">
    <property type="entry name" value="Main_(cytGST)"/>
    <property type="match status" value="1"/>
</dbReference>
<dbReference type="GO" id="GO:0016740">
    <property type="term" value="F:transferase activity"/>
    <property type="evidence" value="ECO:0007669"/>
    <property type="project" value="UniProtKB-KW"/>
</dbReference>
<accession>A0A7W4W5S6</accession>
<dbReference type="PROSITE" id="PS50404">
    <property type="entry name" value="GST_NTER"/>
    <property type="match status" value="1"/>
</dbReference>
<dbReference type="Pfam" id="PF13417">
    <property type="entry name" value="GST_N_3"/>
    <property type="match status" value="1"/>
</dbReference>
<dbReference type="InterPro" id="IPR010987">
    <property type="entry name" value="Glutathione-S-Trfase_C-like"/>
</dbReference>
<feature type="domain" description="GST N-terminal" evidence="1">
    <location>
        <begin position="1"/>
        <end position="77"/>
    </location>
</feature>
<evidence type="ECO:0000259" key="2">
    <source>
        <dbReference type="PROSITE" id="PS50405"/>
    </source>
</evidence>
<dbReference type="SUPFAM" id="SSF47616">
    <property type="entry name" value="GST C-terminal domain-like"/>
    <property type="match status" value="1"/>
</dbReference>
<gene>
    <name evidence="3" type="ORF">FHR99_002216</name>
</gene>
<dbReference type="PANTHER" id="PTHR43968:SF6">
    <property type="entry name" value="GLUTATHIONE S-TRANSFERASE OMEGA"/>
    <property type="match status" value="1"/>
</dbReference>
<feature type="domain" description="GST C-terminal" evidence="2">
    <location>
        <begin position="82"/>
        <end position="207"/>
    </location>
</feature>
<dbReference type="InterPro" id="IPR036249">
    <property type="entry name" value="Thioredoxin-like_sf"/>
</dbReference>
<dbReference type="CDD" id="cd00299">
    <property type="entry name" value="GST_C_family"/>
    <property type="match status" value="1"/>
</dbReference>
<sequence>MKLYSVPHSPYASRIRIQILAGKLPIEVAAPEGGLGSESFKAMTPTGKVPALEVDGSTLVESAAIMEFLEERFPEQALMPTDPLQRAWLRSVGRFTDLDLAQALFPLFLELKLKSGDSEAIAKNLDALKARLATLEKFLSQPLAPALSEFGFLDCLLAPTLFYVVKVPAIFGEADILSATPLLKQWWHAAAERKQVAPVLDEMSAGLAAMMGS</sequence>
<dbReference type="InterPro" id="IPR036282">
    <property type="entry name" value="Glutathione-S-Trfase_C_sf"/>
</dbReference>
<dbReference type="RefSeq" id="WP_183410699.1">
    <property type="nucleotide sequence ID" value="NZ_JACHWY010000002.1"/>
</dbReference>
<dbReference type="EMBL" id="JACHWY010000002">
    <property type="protein sequence ID" value="MBB3047950.1"/>
    <property type="molecule type" value="Genomic_DNA"/>
</dbReference>
<dbReference type="PANTHER" id="PTHR43968">
    <property type="match status" value="1"/>
</dbReference>
<dbReference type="SFLD" id="SFLDS00019">
    <property type="entry name" value="Glutathione_Transferase_(cytos"/>
    <property type="match status" value="1"/>
</dbReference>
<keyword evidence="4" id="KW-1185">Reference proteome</keyword>
<dbReference type="Proteomes" id="UP000537130">
    <property type="component" value="Unassembled WGS sequence"/>
</dbReference>